<evidence type="ECO:0000259" key="2">
    <source>
        <dbReference type="Pfam" id="PF20349"/>
    </source>
</evidence>
<keyword evidence="4" id="KW-1185">Reference proteome</keyword>
<name>A0ABS5EEW5_9PROT</name>
<keyword evidence="1" id="KW-1133">Transmembrane helix</keyword>
<dbReference type="Proteomes" id="UP000698752">
    <property type="component" value="Unassembled WGS sequence"/>
</dbReference>
<dbReference type="InterPro" id="IPR046586">
    <property type="entry name" value="DUF6644"/>
</dbReference>
<evidence type="ECO:0000313" key="4">
    <source>
        <dbReference type="Proteomes" id="UP000698752"/>
    </source>
</evidence>
<feature type="transmembrane region" description="Helical" evidence="1">
    <location>
        <begin position="62"/>
        <end position="81"/>
    </location>
</feature>
<organism evidence="3 4">
    <name type="scientific">Neoroseomonas terrae</name>
    <dbReference type="NCBI Taxonomy" id="424799"/>
    <lineage>
        <taxon>Bacteria</taxon>
        <taxon>Pseudomonadati</taxon>
        <taxon>Pseudomonadota</taxon>
        <taxon>Alphaproteobacteria</taxon>
        <taxon>Acetobacterales</taxon>
        <taxon>Acetobacteraceae</taxon>
        <taxon>Neoroseomonas</taxon>
    </lineage>
</organism>
<dbReference type="Pfam" id="PF20349">
    <property type="entry name" value="DUF6644"/>
    <property type="match status" value="1"/>
</dbReference>
<feature type="transmembrane region" description="Helical" evidence="1">
    <location>
        <begin position="28"/>
        <end position="50"/>
    </location>
</feature>
<gene>
    <name evidence="3" type="ORF">GXW78_07800</name>
</gene>
<keyword evidence="1" id="KW-0472">Membrane</keyword>
<feature type="transmembrane region" description="Helical" evidence="1">
    <location>
        <begin position="132"/>
        <end position="152"/>
    </location>
</feature>
<dbReference type="RefSeq" id="WP_211867617.1">
    <property type="nucleotide sequence ID" value="NZ_JAAEDI010000007.1"/>
</dbReference>
<evidence type="ECO:0000313" key="3">
    <source>
        <dbReference type="EMBL" id="MBR0649559.1"/>
    </source>
</evidence>
<dbReference type="EMBL" id="JAAEDI010000007">
    <property type="protein sequence ID" value="MBR0649559.1"/>
    <property type="molecule type" value="Genomic_DNA"/>
</dbReference>
<sequence length="155" mass="15826">MLDAIAASPVAALLRDSAVIYPLVNALHIISIALLLGAIATLDLRLLGLFSRQSAAALAPALIRVAAAGLGGAVVTGALLFSTRPATYLANPAFLTKLALLGLGLINVAILRFNPAWARATDGGPIAPSVRVSALVSLAVWLGAILAGRWIGFLE</sequence>
<reference evidence="4" key="1">
    <citation type="journal article" date="2021" name="Syst. Appl. Microbiol.">
        <title>Roseomonas hellenica sp. nov., isolated from roots of wild-growing Alkanna tinctoria.</title>
        <authorList>
            <person name="Rat A."/>
            <person name="Naranjo H.D."/>
            <person name="Lebbe L."/>
            <person name="Cnockaert M."/>
            <person name="Krigas N."/>
            <person name="Grigoriadou K."/>
            <person name="Maloupa E."/>
            <person name="Willems A."/>
        </authorList>
    </citation>
    <scope>NUCLEOTIDE SEQUENCE [LARGE SCALE GENOMIC DNA]</scope>
    <source>
        <strain evidence="4">LMG 31159</strain>
    </source>
</reference>
<feature type="domain" description="DUF6644" evidence="2">
    <location>
        <begin position="24"/>
        <end position="153"/>
    </location>
</feature>
<accession>A0ABS5EEW5</accession>
<comment type="caution">
    <text evidence="3">The sequence shown here is derived from an EMBL/GenBank/DDBJ whole genome shotgun (WGS) entry which is preliminary data.</text>
</comment>
<evidence type="ECO:0000256" key="1">
    <source>
        <dbReference type="SAM" id="Phobius"/>
    </source>
</evidence>
<keyword evidence="1" id="KW-0812">Transmembrane</keyword>
<protein>
    <submittedName>
        <fullName evidence="3">DUF2214 domain-containing protein</fullName>
    </submittedName>
</protein>
<proteinExistence type="predicted"/>
<feature type="transmembrane region" description="Helical" evidence="1">
    <location>
        <begin position="93"/>
        <end position="111"/>
    </location>
</feature>